<dbReference type="PANTHER" id="PTHR12994">
    <property type="entry name" value="SECERNIN"/>
    <property type="match status" value="1"/>
</dbReference>
<name>A0A858BYZ2_9FIRM</name>
<keyword evidence="3" id="KW-0732">Signal</keyword>
<reference evidence="5 6" key="1">
    <citation type="submission" date="2020-02" db="EMBL/GenBank/DDBJ databases">
        <authorList>
            <person name="Kim Y.B."/>
            <person name="Roh S.W."/>
        </authorList>
    </citation>
    <scope>NUCLEOTIDE SEQUENCE [LARGE SCALE GENOMIC DNA]</scope>
    <source>
        <strain evidence="5 6">DSM 103574</strain>
    </source>
</reference>
<dbReference type="PANTHER" id="PTHR12994:SF17">
    <property type="entry name" value="LD30995P"/>
    <property type="match status" value="1"/>
</dbReference>
<evidence type="ECO:0000256" key="3">
    <source>
        <dbReference type="SAM" id="SignalP"/>
    </source>
</evidence>
<evidence type="ECO:0000313" key="6">
    <source>
        <dbReference type="Proteomes" id="UP000466848"/>
    </source>
</evidence>
<accession>A0A858BYZ2</accession>
<dbReference type="AlphaFoldDB" id="A0A858BYZ2"/>
<sequence>MKRNYCRKWGKLLRGGISLSLTAAMLFTGASTAFACTGVYVGSDFSENGSAYVGRSEDIGKLYDKVFEIIPAADHASGELYKDEYGFSMPYPAHTYRYTIMRDSVEAGETVMDGEKILAEAYGEAGVNEKGVAVSATVSTDCNDDVMDSDPIVYYEEKEGALHEISLAQVVLMQAKTAKDGVEKLAAILDQYGAGECNQLSISDKNEVWDFEILSGHQYAAVRMKANEVAINPNMLGTVELDVNDTQNVVASKDLISLPFEHEFLVSSQLTENPEIALGDIHKIDIGSTYTTRDHGAGQYVRYWQGVNYLNPALAADIEVGTKERKGVEGMYIDPVYTPMRFTADKRVNTYEVLRFLAYRGEGSEYDHNKGSATYSIGNERQAECHIFEIRQSMPDALSVIQWQAMSRAEFSIYLPFYSNLLTDTSGIYKTEYLPNAADIEDVLDDTDFPDDTSMYWVCAAINDLCDNDRDRYGENVKLFWKNYQNRLIEQQQNVDDSMKRIYVYSPALAETKATALGKAVSEEAFGYAKTILTELRRFIADHPSDEEIFIPSVLTENKLPSYSIDMVGGTGIPSGGKKHSSSSSKAVDNTVKEEKPAVNPGNETAADKSATAKFSDVKKSSWFAEAVQFVMDKGIMNGVSENSFGANQKTNRAMVVTMLYRLEGEPKASAAGFADVKSGQYYEGAVNWASGNSIVSGIGENAFNPSGDLTREQLASILYRYAQYKKIDVSKSGQLSGFGDHAQISSYANESMAWAVGNGIINGKDGKLAPKDTTTRAEVAAMFQRMNDILK</sequence>
<dbReference type="RefSeq" id="WP_163067593.1">
    <property type="nucleotide sequence ID" value="NZ_CP048649.1"/>
</dbReference>
<feature type="region of interest" description="Disordered" evidence="2">
    <location>
        <begin position="571"/>
        <end position="611"/>
    </location>
</feature>
<organism evidence="5 6">
    <name type="scientific">Aminipila butyrica</name>
    <dbReference type="NCBI Taxonomy" id="433296"/>
    <lineage>
        <taxon>Bacteria</taxon>
        <taxon>Bacillati</taxon>
        <taxon>Bacillota</taxon>
        <taxon>Clostridia</taxon>
        <taxon>Peptostreptococcales</taxon>
        <taxon>Anaerovoracaceae</taxon>
        <taxon>Aminipila</taxon>
    </lineage>
</organism>
<keyword evidence="6" id="KW-1185">Reference proteome</keyword>
<evidence type="ECO:0000313" key="5">
    <source>
        <dbReference type="EMBL" id="QIB70355.1"/>
    </source>
</evidence>
<proteinExistence type="predicted"/>
<evidence type="ECO:0000256" key="2">
    <source>
        <dbReference type="SAM" id="MobiDB-lite"/>
    </source>
</evidence>
<feature type="signal peptide" evidence="3">
    <location>
        <begin position="1"/>
        <end position="35"/>
    </location>
</feature>
<dbReference type="Pfam" id="PF03577">
    <property type="entry name" value="Peptidase_C69"/>
    <property type="match status" value="1"/>
</dbReference>
<dbReference type="Pfam" id="PF00395">
    <property type="entry name" value="SLH"/>
    <property type="match status" value="3"/>
</dbReference>
<dbReference type="Proteomes" id="UP000466848">
    <property type="component" value="Chromosome"/>
</dbReference>
<dbReference type="GO" id="GO:0016805">
    <property type="term" value="F:dipeptidase activity"/>
    <property type="evidence" value="ECO:0007669"/>
    <property type="project" value="InterPro"/>
</dbReference>
<dbReference type="GO" id="GO:0070004">
    <property type="term" value="F:cysteine-type exopeptidase activity"/>
    <property type="evidence" value="ECO:0007669"/>
    <property type="project" value="InterPro"/>
</dbReference>
<dbReference type="KEGG" id="abut:Ami103574_14120"/>
<dbReference type="EMBL" id="CP048649">
    <property type="protein sequence ID" value="QIB70355.1"/>
    <property type="molecule type" value="Genomic_DNA"/>
</dbReference>
<protein>
    <recommendedName>
        <fullName evidence="4">SLH domain-containing protein</fullName>
    </recommendedName>
</protein>
<gene>
    <name evidence="5" type="ORF">Ami103574_14120</name>
</gene>
<dbReference type="InterPro" id="IPR005322">
    <property type="entry name" value="Peptidase_C69"/>
</dbReference>
<dbReference type="Gene3D" id="3.60.60.10">
    <property type="entry name" value="Penicillin V Acylase, Chain A"/>
    <property type="match status" value="1"/>
</dbReference>
<feature type="chain" id="PRO_5032717563" description="SLH domain-containing protein" evidence="3">
    <location>
        <begin position="36"/>
        <end position="792"/>
    </location>
</feature>
<feature type="domain" description="SLH" evidence="4">
    <location>
        <begin position="611"/>
        <end position="669"/>
    </location>
</feature>
<evidence type="ECO:0000259" key="4">
    <source>
        <dbReference type="PROSITE" id="PS51272"/>
    </source>
</evidence>
<feature type="domain" description="SLH" evidence="4">
    <location>
        <begin position="670"/>
        <end position="733"/>
    </location>
</feature>
<feature type="domain" description="SLH" evidence="4">
    <location>
        <begin position="736"/>
        <end position="792"/>
    </location>
</feature>
<evidence type="ECO:0000256" key="1">
    <source>
        <dbReference type="ARBA" id="ARBA00022737"/>
    </source>
</evidence>
<dbReference type="GO" id="GO:0006508">
    <property type="term" value="P:proteolysis"/>
    <property type="evidence" value="ECO:0007669"/>
    <property type="project" value="InterPro"/>
</dbReference>
<dbReference type="InterPro" id="IPR001119">
    <property type="entry name" value="SLH_dom"/>
</dbReference>
<keyword evidence="1" id="KW-0677">Repeat</keyword>
<dbReference type="PROSITE" id="PS51272">
    <property type="entry name" value="SLH"/>
    <property type="match status" value="3"/>
</dbReference>